<dbReference type="EMBL" id="BNCP01000017">
    <property type="protein sequence ID" value="GIL79961.1"/>
    <property type="molecule type" value="Genomic_DNA"/>
</dbReference>
<feature type="non-terminal residue" evidence="2">
    <location>
        <position position="362"/>
    </location>
</feature>
<name>A0A8J4CGX2_9CHLO</name>
<evidence type="ECO:0000259" key="1">
    <source>
        <dbReference type="Pfam" id="PF07707"/>
    </source>
</evidence>
<organism evidence="2 3">
    <name type="scientific">Volvox reticuliferus</name>
    <dbReference type="NCBI Taxonomy" id="1737510"/>
    <lineage>
        <taxon>Eukaryota</taxon>
        <taxon>Viridiplantae</taxon>
        <taxon>Chlorophyta</taxon>
        <taxon>core chlorophytes</taxon>
        <taxon>Chlorophyceae</taxon>
        <taxon>CS clade</taxon>
        <taxon>Chlamydomonadales</taxon>
        <taxon>Volvocaceae</taxon>
        <taxon>Volvox</taxon>
    </lineage>
</organism>
<dbReference type="AlphaFoldDB" id="A0A8J4CGX2"/>
<dbReference type="Pfam" id="PF07707">
    <property type="entry name" value="BACK"/>
    <property type="match status" value="1"/>
</dbReference>
<dbReference type="InterPro" id="IPR011705">
    <property type="entry name" value="BACK"/>
</dbReference>
<feature type="non-terminal residue" evidence="2">
    <location>
        <position position="1"/>
    </location>
</feature>
<keyword evidence="3" id="KW-1185">Reference proteome</keyword>
<comment type="caution">
    <text evidence="2">The sequence shown here is derived from an EMBL/GenBank/DDBJ whole genome shotgun (WGS) entry which is preliminary data.</text>
</comment>
<proteinExistence type="predicted"/>
<feature type="domain" description="BACK" evidence="1">
    <location>
        <begin position="70"/>
        <end position="133"/>
    </location>
</feature>
<protein>
    <recommendedName>
        <fullName evidence="1">BACK domain-containing protein</fullName>
    </recommendedName>
</protein>
<dbReference type="OrthoDB" id="546755at2759"/>
<sequence>GSGGSGGSGVSGGNSCIQAAFDLYKCEALWPSEMETEPSFAPVLACAGSALVTHFDNAISILNDPVLIKQLLALPAIALELLMQSDDFATDCESSVLLLLTTWMRSNFHCTDEESRKRLCRTVRLAQLSRSYASMIVPVLAADHERSPDQPAGWFPVGLTDALFTASLVSSPEDERLKLLTMAVDQDNVIAASSESAGAVSCDLNSILFLNAFKLNPRPQCIPPSGLDVPWFVTQLDLQAALARLQPGKTTKIACTFQTGGGISSNSSSSSSGCSNGSSVVPDGGAGGCSIFAAGGFHWSLWLKLYSGPRPSAGLFVRCELPPAFKVDGSRLGEPTAVRMVVRYNADLVIRRWRDGVRQDIR</sequence>
<accession>A0A8J4CGX2</accession>
<evidence type="ECO:0000313" key="3">
    <source>
        <dbReference type="Proteomes" id="UP000747110"/>
    </source>
</evidence>
<evidence type="ECO:0000313" key="2">
    <source>
        <dbReference type="EMBL" id="GIL79961.1"/>
    </source>
</evidence>
<dbReference type="Proteomes" id="UP000747110">
    <property type="component" value="Unassembled WGS sequence"/>
</dbReference>
<gene>
    <name evidence="2" type="ORF">Vretifemale_9197</name>
</gene>
<reference evidence="2" key="1">
    <citation type="journal article" date="2021" name="Proc. Natl. Acad. Sci. U.S.A.">
        <title>Three genomes in the algal genus Volvox reveal the fate of a haploid sex-determining region after a transition to homothallism.</title>
        <authorList>
            <person name="Yamamoto K."/>
            <person name="Hamaji T."/>
            <person name="Kawai-Toyooka H."/>
            <person name="Matsuzaki R."/>
            <person name="Takahashi F."/>
            <person name="Nishimura Y."/>
            <person name="Kawachi M."/>
            <person name="Noguchi H."/>
            <person name="Minakuchi Y."/>
            <person name="Umen J.G."/>
            <person name="Toyoda A."/>
            <person name="Nozaki H."/>
        </authorList>
    </citation>
    <scope>NUCLEOTIDE SEQUENCE</scope>
    <source>
        <strain evidence="2">NIES-3786</strain>
    </source>
</reference>